<protein>
    <submittedName>
        <fullName evidence="4">Type 1 glutamine amidotransferase domain-containing protein</fullName>
        <ecNumber evidence="4">3.-.-.-</ecNumber>
    </submittedName>
</protein>
<organism evidence="3 4">
    <name type="scientific">Derxia gummosa DSM 723</name>
    <dbReference type="NCBI Taxonomy" id="1121388"/>
    <lineage>
        <taxon>Bacteria</taxon>
        <taxon>Pseudomonadati</taxon>
        <taxon>Pseudomonadota</taxon>
        <taxon>Betaproteobacteria</taxon>
        <taxon>Burkholderiales</taxon>
        <taxon>Alcaligenaceae</taxon>
        <taxon>Derxia</taxon>
    </lineage>
</organism>
<keyword evidence="3" id="KW-1185">Reference proteome</keyword>
<dbReference type="InterPro" id="IPR006286">
    <property type="entry name" value="C56_PfpI-like"/>
</dbReference>
<dbReference type="PANTHER" id="PTHR42733">
    <property type="entry name" value="DJ-1 PROTEIN"/>
    <property type="match status" value="1"/>
</dbReference>
<reference evidence="4" key="2">
    <citation type="submission" date="2025-08" db="UniProtKB">
        <authorList>
            <consortium name="RefSeq"/>
        </authorList>
    </citation>
    <scope>IDENTIFICATION</scope>
</reference>
<dbReference type="Pfam" id="PF01965">
    <property type="entry name" value="DJ-1_PfpI"/>
    <property type="match status" value="1"/>
</dbReference>
<evidence type="ECO:0000313" key="3">
    <source>
        <dbReference type="Proteomes" id="UP000675920"/>
    </source>
</evidence>
<comment type="similarity">
    <text evidence="1">Belongs to the peptidase C56 family.</text>
</comment>
<dbReference type="OrthoDB" id="9792284at2"/>
<dbReference type="Gene3D" id="3.40.50.880">
    <property type="match status" value="1"/>
</dbReference>
<evidence type="ECO:0000259" key="2">
    <source>
        <dbReference type="Pfam" id="PF01965"/>
    </source>
</evidence>
<dbReference type="InterPro" id="IPR002818">
    <property type="entry name" value="DJ-1/PfpI"/>
</dbReference>
<dbReference type="Proteomes" id="UP000675920">
    <property type="component" value="Unplaced"/>
</dbReference>
<name>A0A8B6X8J9_9BURK</name>
<evidence type="ECO:0000256" key="1">
    <source>
        <dbReference type="ARBA" id="ARBA00008542"/>
    </source>
</evidence>
<dbReference type="RefSeq" id="WP_051377817.1">
    <property type="nucleotide sequence ID" value="NZ_AXWS01000007.1"/>
</dbReference>
<dbReference type="PANTHER" id="PTHR42733:SF12">
    <property type="entry name" value="PROTEINASE"/>
    <property type="match status" value="1"/>
</dbReference>
<reference evidence="4" key="1">
    <citation type="journal article" date="1999" name="Biochemistry">
        <title>The amidotransferase family of enzymes: molecular machines for the production and delivery of ammonia.</title>
        <authorList>
            <person name="Raushel F.M."/>
            <person name="Thoden J.B."/>
            <person name="Holden H.M."/>
        </authorList>
    </citation>
    <scope>NUCLEOTIDE SEQUENCE</scope>
</reference>
<feature type="domain" description="DJ-1/PfpI" evidence="2">
    <location>
        <begin position="10"/>
        <end position="175"/>
    </location>
</feature>
<evidence type="ECO:0000313" key="4">
    <source>
        <dbReference type="RefSeq" id="WP_051377817.1"/>
    </source>
</evidence>
<dbReference type="NCBIfam" id="TIGR01382">
    <property type="entry name" value="PfpI"/>
    <property type="match status" value="1"/>
</dbReference>
<dbReference type="AlphaFoldDB" id="A0A8B6X8J9"/>
<accession>A0A8B6X8J9</accession>
<dbReference type="PROSITE" id="PS51276">
    <property type="entry name" value="PEPTIDASE_C56_PFPI"/>
    <property type="match status" value="1"/>
</dbReference>
<keyword evidence="4" id="KW-0315">Glutamine amidotransferase</keyword>
<dbReference type="InterPro" id="IPR029062">
    <property type="entry name" value="Class_I_gatase-like"/>
</dbReference>
<dbReference type="SUPFAM" id="SSF52317">
    <property type="entry name" value="Class I glutamine amidotransferase-like"/>
    <property type="match status" value="1"/>
</dbReference>
<sequence>MQASDFNDAQVAVLVADGFEQSELTGPCEALEEEGARVVLISAGLGIVHGMRHDEVLDEFEIDKTFFGVSAEEFDAVLVPGGHRSAATLREIPEAITFIRHAFELDLPVGAICHGPWLLASAGLVAGRTLTSAPPIADDIRAAGGNWVDREVVVDGKLVSSRGPDDIPAFSRELIVALRTRQTRDKAKVGTPTVT</sequence>
<dbReference type="EC" id="3.-.-.-" evidence="4"/>
<dbReference type="CDD" id="cd03134">
    <property type="entry name" value="GATase1_PfpI_like"/>
    <property type="match status" value="1"/>
</dbReference>
<proteinExistence type="inferred from homology"/>